<evidence type="ECO:0000313" key="4">
    <source>
        <dbReference type="EMBL" id="MDC3421159.1"/>
    </source>
</evidence>
<keyword evidence="1" id="KW-1133">Transmembrane helix</keyword>
<dbReference type="PROSITE" id="PS50883">
    <property type="entry name" value="EAL"/>
    <property type="match status" value="1"/>
</dbReference>
<feature type="domain" description="GGDEF" evidence="3">
    <location>
        <begin position="482"/>
        <end position="615"/>
    </location>
</feature>
<feature type="transmembrane region" description="Helical" evidence="1">
    <location>
        <begin position="177"/>
        <end position="195"/>
    </location>
</feature>
<evidence type="ECO:0000259" key="3">
    <source>
        <dbReference type="PROSITE" id="PS50887"/>
    </source>
</evidence>
<proteinExistence type="predicted"/>
<feature type="transmembrane region" description="Helical" evidence="1">
    <location>
        <begin position="347"/>
        <end position="366"/>
    </location>
</feature>
<name>A0A9X3WPU3_9BACI</name>
<protein>
    <submittedName>
        <fullName evidence="4">EAL domain-containing protein</fullName>
    </submittedName>
</protein>
<organism evidence="4 5">
    <name type="scientific">Aquibacillus koreensis</name>
    <dbReference type="NCBI Taxonomy" id="279446"/>
    <lineage>
        <taxon>Bacteria</taxon>
        <taxon>Bacillati</taxon>
        <taxon>Bacillota</taxon>
        <taxon>Bacilli</taxon>
        <taxon>Bacillales</taxon>
        <taxon>Bacillaceae</taxon>
        <taxon>Aquibacillus</taxon>
    </lineage>
</organism>
<dbReference type="SUPFAM" id="SSF141868">
    <property type="entry name" value="EAL domain-like"/>
    <property type="match status" value="1"/>
</dbReference>
<feature type="transmembrane region" description="Helical" evidence="1">
    <location>
        <begin position="7"/>
        <end position="27"/>
    </location>
</feature>
<dbReference type="Proteomes" id="UP001145072">
    <property type="component" value="Unassembled WGS sequence"/>
</dbReference>
<feature type="transmembrane region" description="Helical" evidence="1">
    <location>
        <begin position="101"/>
        <end position="120"/>
    </location>
</feature>
<dbReference type="InterPro" id="IPR052155">
    <property type="entry name" value="Biofilm_reg_signaling"/>
</dbReference>
<gene>
    <name evidence="4" type="ORF">NC661_12340</name>
</gene>
<feature type="transmembrane region" description="Helical" evidence="1">
    <location>
        <begin position="77"/>
        <end position="94"/>
    </location>
</feature>
<dbReference type="PANTHER" id="PTHR44757">
    <property type="entry name" value="DIGUANYLATE CYCLASE DGCP"/>
    <property type="match status" value="1"/>
</dbReference>
<dbReference type="Gene3D" id="3.20.20.450">
    <property type="entry name" value="EAL domain"/>
    <property type="match status" value="1"/>
</dbReference>
<accession>A0A9X3WPU3</accession>
<dbReference type="SMART" id="SM00267">
    <property type="entry name" value="GGDEF"/>
    <property type="match status" value="1"/>
</dbReference>
<dbReference type="PANTHER" id="PTHR44757:SF2">
    <property type="entry name" value="BIOFILM ARCHITECTURE MAINTENANCE PROTEIN MBAA"/>
    <property type="match status" value="1"/>
</dbReference>
<dbReference type="Pfam" id="PF00990">
    <property type="entry name" value="GGDEF"/>
    <property type="match status" value="1"/>
</dbReference>
<reference evidence="4" key="1">
    <citation type="submission" date="2022-06" db="EMBL/GenBank/DDBJ databases">
        <title>Aquibacillus sp. a new bacterium isolated from soil saline samples.</title>
        <authorList>
            <person name="Galisteo C."/>
            <person name="De La Haba R."/>
            <person name="Sanchez-Porro C."/>
            <person name="Ventosa A."/>
        </authorList>
    </citation>
    <scope>NUCLEOTIDE SEQUENCE</scope>
    <source>
        <strain evidence="4">JCM 12387</strain>
    </source>
</reference>
<keyword evidence="1" id="KW-0472">Membrane</keyword>
<sequence length="887" mass="101496">MSKKKLTYMHLFILISLLSLTFLTIMYPVTLPLGITISLTSIFSLLTLLLFKPSIGIPAIIFVHFISLVRFQAPIEIVLPLAEIFFISIMIYYVKTKRHFVFWGVIFWIFIGTPLSLWIYYSYYDLSFENVLLFSLSKDLFNGVLNFLIADMLIAYIPFKRLLGNHPYQSVTIKRLLLHLSITAMVVPFIIFVSVNSYQSIGSMEDTVIQTAENQLSEVKQTLLQWSEEDQNKLVLYDIIQLGRLDERLKQTSTTDGAHITITTKSGLTLGTTDQTVQTKEPFIWRETNNVIQKNELYQVISTDSSLDIINWQKGTYTYTNTIDETGLEMIIQIPIGIYQKQFIGDFLNQFIFLLFFILAAIFFTFSMQKILVNTLNKLTDVTTGLPQKINDHEQIEWPQSSIQEISALVNNFKKTSVTLRQMFDETQIVNTQLKLKTEKLTESQVMLNELAFFDPLTNLPNRQNFQDSLTSMIQKAKQEEKELAILFLDVNQFKQINDTLGHLAGDELLKEIASELKSLITDSIQVYRLGGDEFVILVYDLASNNSLEALSDHLVQIFNVPFSIQGSILHISSSIGISIYPKDGTTKDTLIQNADIAMYCSKQESGTTIRYFEEHLRDNFTEQVHLTNEIRKAIAENEFELYYQPKVSTEQNEITSLEALIRWNTVNGSISPLHFIPIAEQSNLIKDIDKWVIMEACMQNKKWQEQGHKKVPVSVNISAKHFDDEQLIEIVRHALKTSNLEGKYLQIELTENVFINNFDKASMIMQELKKLDVLFSIDDFGKGYSSLNHLIHLPIDEVKLDKSFISNIDKEIKKAEVVKLVIDSAHTLGFTVVAEGVEYTCELNLLKTLGCDEVQGFLFSKPLPSEDLHTLFNAQSLMYKLGGHIE</sequence>
<dbReference type="InterPro" id="IPR000160">
    <property type="entry name" value="GGDEF_dom"/>
</dbReference>
<dbReference type="NCBIfam" id="TIGR00254">
    <property type="entry name" value="GGDEF"/>
    <property type="match status" value="1"/>
</dbReference>
<dbReference type="InterPro" id="IPR043128">
    <property type="entry name" value="Rev_trsase/Diguanyl_cyclase"/>
</dbReference>
<dbReference type="InterPro" id="IPR001633">
    <property type="entry name" value="EAL_dom"/>
</dbReference>
<dbReference type="EMBL" id="JAMQJZ010000009">
    <property type="protein sequence ID" value="MDC3421159.1"/>
    <property type="molecule type" value="Genomic_DNA"/>
</dbReference>
<feature type="domain" description="EAL" evidence="2">
    <location>
        <begin position="624"/>
        <end position="877"/>
    </location>
</feature>
<evidence type="ECO:0000256" key="1">
    <source>
        <dbReference type="SAM" id="Phobius"/>
    </source>
</evidence>
<keyword evidence="1" id="KW-0812">Transmembrane</keyword>
<dbReference type="InterPro" id="IPR029787">
    <property type="entry name" value="Nucleotide_cyclase"/>
</dbReference>
<evidence type="ECO:0000313" key="5">
    <source>
        <dbReference type="Proteomes" id="UP001145072"/>
    </source>
</evidence>
<dbReference type="AlphaFoldDB" id="A0A9X3WPU3"/>
<dbReference type="PROSITE" id="PS50887">
    <property type="entry name" value="GGDEF"/>
    <property type="match status" value="1"/>
</dbReference>
<feature type="transmembrane region" description="Helical" evidence="1">
    <location>
        <begin position="55"/>
        <end position="71"/>
    </location>
</feature>
<dbReference type="Pfam" id="PF00563">
    <property type="entry name" value="EAL"/>
    <property type="match status" value="1"/>
</dbReference>
<dbReference type="Gene3D" id="3.30.70.270">
    <property type="match status" value="1"/>
</dbReference>
<dbReference type="RefSeq" id="WP_259871747.1">
    <property type="nucleotide sequence ID" value="NZ_JAMQJZ010000009.1"/>
</dbReference>
<dbReference type="CDD" id="cd01948">
    <property type="entry name" value="EAL"/>
    <property type="match status" value="1"/>
</dbReference>
<dbReference type="CDD" id="cd01949">
    <property type="entry name" value="GGDEF"/>
    <property type="match status" value="1"/>
</dbReference>
<feature type="transmembrane region" description="Helical" evidence="1">
    <location>
        <begin position="140"/>
        <end position="157"/>
    </location>
</feature>
<dbReference type="SUPFAM" id="SSF55073">
    <property type="entry name" value="Nucleotide cyclase"/>
    <property type="match status" value="1"/>
</dbReference>
<keyword evidence="5" id="KW-1185">Reference proteome</keyword>
<comment type="caution">
    <text evidence="4">The sequence shown here is derived from an EMBL/GenBank/DDBJ whole genome shotgun (WGS) entry which is preliminary data.</text>
</comment>
<evidence type="ECO:0000259" key="2">
    <source>
        <dbReference type="PROSITE" id="PS50883"/>
    </source>
</evidence>
<dbReference type="InterPro" id="IPR035919">
    <property type="entry name" value="EAL_sf"/>
</dbReference>
<dbReference type="SMART" id="SM00052">
    <property type="entry name" value="EAL"/>
    <property type="match status" value="1"/>
</dbReference>